<dbReference type="Proteomes" id="UP000295131">
    <property type="component" value="Unassembled WGS sequence"/>
</dbReference>
<evidence type="ECO:0000313" key="2">
    <source>
        <dbReference type="Proteomes" id="UP000295131"/>
    </source>
</evidence>
<sequence length="415" mass="46324">MSITDTASGSSIGHRIDTAVVRSSRLSREGMLEHLFSAAFRGLVYPQIWEDPVVDMEALALKPTDDVIAIASGSCNVMSYLTADPASITAVDLSPAHVALGRLKIAAARHLPDQKSFENFFRHGNLKSNTRLYDRYLRDRLDSQTRAYWDGRDALGRRRITRFTRGFHQAGLLGRFIGAAHLVAKLYGVDPRELLNATSIEEQRAFFETRIAPIFDSRSFRHLTSLKASLFGLGIPPAQYEALAGDEAGNMTRALKIRTERLACGFDLRENYFAWQAFGRGYGPGAAASLPPYLRRDCFETVRRNAPRLTIENESLTELLRNKPDGSLDAYVLLDAQDWMTGLQLSELWAQITRTARPGARVIYRTAAAPSPLPGKVPDAILDRWAYRAEENARLTRQDRSAIYGGFHLHVLGEL</sequence>
<dbReference type="InterPro" id="IPR021829">
    <property type="entry name" value="DUF3419"/>
</dbReference>
<accession>A0A4R5PJI9</accession>
<dbReference type="PANTHER" id="PTHR47473:SF1">
    <property type="entry name" value="METHYLTRANSFERASE DOMAIN-CONTAINING PROTEIN"/>
    <property type="match status" value="1"/>
</dbReference>
<proteinExistence type="predicted"/>
<comment type="caution">
    <text evidence="1">The sequence shown here is derived from an EMBL/GenBank/DDBJ whole genome shotgun (WGS) entry which is preliminary data.</text>
</comment>
<keyword evidence="2" id="KW-1185">Reference proteome</keyword>
<dbReference type="InterPro" id="IPR029063">
    <property type="entry name" value="SAM-dependent_MTases_sf"/>
</dbReference>
<organism evidence="1 2">
    <name type="scientific">Pseudohoeflea suaedae</name>
    <dbReference type="NCBI Taxonomy" id="877384"/>
    <lineage>
        <taxon>Bacteria</taxon>
        <taxon>Pseudomonadati</taxon>
        <taxon>Pseudomonadota</taxon>
        <taxon>Alphaproteobacteria</taxon>
        <taxon>Hyphomicrobiales</taxon>
        <taxon>Rhizobiaceae</taxon>
        <taxon>Pseudohoeflea</taxon>
    </lineage>
</organism>
<dbReference type="EMBL" id="SMSI01000002">
    <property type="protein sequence ID" value="TDH35833.1"/>
    <property type="molecule type" value="Genomic_DNA"/>
</dbReference>
<protein>
    <submittedName>
        <fullName evidence="1">DUF3419 family protein</fullName>
    </submittedName>
</protein>
<evidence type="ECO:0000313" key="1">
    <source>
        <dbReference type="EMBL" id="TDH35833.1"/>
    </source>
</evidence>
<dbReference type="Pfam" id="PF11899">
    <property type="entry name" value="DUF3419"/>
    <property type="match status" value="1"/>
</dbReference>
<name>A0A4R5PJI9_9HYPH</name>
<dbReference type="RefSeq" id="WP_133284533.1">
    <property type="nucleotide sequence ID" value="NZ_SMSI01000002.1"/>
</dbReference>
<gene>
    <name evidence="1" type="ORF">E2A64_10940</name>
</gene>
<dbReference type="AlphaFoldDB" id="A0A4R5PJI9"/>
<dbReference type="PANTHER" id="PTHR47473">
    <property type="entry name" value="BTA1P"/>
    <property type="match status" value="1"/>
</dbReference>
<reference evidence="1 2" key="1">
    <citation type="journal article" date="2013" name="Int. J. Syst. Evol. Microbiol.">
        <title>Hoeflea suaedae sp. nov., an endophytic bacterium isolated from the root of the halophyte Suaeda maritima.</title>
        <authorList>
            <person name="Chung E.J."/>
            <person name="Park J.A."/>
            <person name="Pramanik P."/>
            <person name="Bibi F."/>
            <person name="Jeon C.O."/>
            <person name="Chung Y.R."/>
        </authorList>
    </citation>
    <scope>NUCLEOTIDE SEQUENCE [LARGE SCALE GENOMIC DNA]</scope>
    <source>
        <strain evidence="1 2">YC6898</strain>
    </source>
</reference>
<dbReference type="OrthoDB" id="1522784at2"/>
<dbReference type="SUPFAM" id="SSF53335">
    <property type="entry name" value="S-adenosyl-L-methionine-dependent methyltransferases"/>
    <property type="match status" value="1"/>
</dbReference>